<dbReference type="InterPro" id="IPR006026">
    <property type="entry name" value="Peptidase_Metallo"/>
</dbReference>
<evidence type="ECO:0000256" key="3">
    <source>
        <dbReference type="ARBA" id="ARBA00009490"/>
    </source>
</evidence>
<feature type="domain" description="Peptidase metallopeptidase" evidence="6">
    <location>
        <begin position="32"/>
        <end position="195"/>
    </location>
</feature>
<name>A0A563VJ78_9CYAN</name>
<dbReference type="RefSeq" id="WP_144869040.1">
    <property type="nucleotide sequence ID" value="NZ_LR213863.1"/>
</dbReference>
<dbReference type="PANTHER" id="PTHR38340:SF1">
    <property type="entry name" value="S-LAYER PROTEIN"/>
    <property type="match status" value="1"/>
</dbReference>
<evidence type="ECO:0000313" key="8">
    <source>
        <dbReference type="Proteomes" id="UP000320055"/>
    </source>
</evidence>
<dbReference type="InterPro" id="IPR013858">
    <property type="entry name" value="Peptidase_M10B_C"/>
</dbReference>
<dbReference type="GO" id="GO:0006508">
    <property type="term" value="P:proteolysis"/>
    <property type="evidence" value="ECO:0007669"/>
    <property type="project" value="InterPro"/>
</dbReference>
<evidence type="ECO:0000313" key="7">
    <source>
        <dbReference type="EMBL" id="VEP11498.1"/>
    </source>
</evidence>
<dbReference type="GO" id="GO:0008237">
    <property type="term" value="F:metallopeptidase activity"/>
    <property type="evidence" value="ECO:0007669"/>
    <property type="project" value="InterPro"/>
</dbReference>
<evidence type="ECO:0000256" key="5">
    <source>
        <dbReference type="ARBA" id="ARBA00022737"/>
    </source>
</evidence>
<gene>
    <name evidence="7" type="ORF">H1P_1070010</name>
</gene>
<dbReference type="SUPFAM" id="SSF55486">
    <property type="entry name" value="Metalloproteases ('zincins'), catalytic domain"/>
    <property type="match status" value="1"/>
</dbReference>
<dbReference type="PANTHER" id="PTHR38340">
    <property type="entry name" value="S-LAYER PROTEIN"/>
    <property type="match status" value="1"/>
</dbReference>
<dbReference type="Proteomes" id="UP000320055">
    <property type="component" value="Unassembled WGS sequence"/>
</dbReference>
<keyword evidence="8" id="KW-1185">Reference proteome</keyword>
<reference evidence="7 8" key="1">
    <citation type="submission" date="2019-01" db="EMBL/GenBank/DDBJ databases">
        <authorList>
            <person name="Brito A."/>
        </authorList>
    </citation>
    <scope>NUCLEOTIDE SEQUENCE [LARGE SCALE GENOMIC DNA]</scope>
    <source>
        <strain evidence="7">1</strain>
    </source>
</reference>
<comment type="cofactor">
    <cofactor evidence="1">
        <name>Ca(2+)</name>
        <dbReference type="ChEBI" id="CHEBI:29108"/>
    </cofactor>
</comment>
<keyword evidence="4" id="KW-0964">Secreted</keyword>
<dbReference type="InterPro" id="IPR050557">
    <property type="entry name" value="RTX_toxin/Mannuronan_C5-epim"/>
</dbReference>
<organism evidence="7 8">
    <name type="scientific">Hyella patelloides LEGE 07179</name>
    <dbReference type="NCBI Taxonomy" id="945734"/>
    <lineage>
        <taxon>Bacteria</taxon>
        <taxon>Bacillati</taxon>
        <taxon>Cyanobacteriota</taxon>
        <taxon>Cyanophyceae</taxon>
        <taxon>Pleurocapsales</taxon>
        <taxon>Hyellaceae</taxon>
        <taxon>Hyella</taxon>
    </lineage>
</organism>
<accession>A0A563VJ78</accession>
<dbReference type="InterPro" id="IPR018511">
    <property type="entry name" value="Hemolysin-typ_Ca-bd_CS"/>
</dbReference>
<evidence type="ECO:0000259" key="6">
    <source>
        <dbReference type="SMART" id="SM00235"/>
    </source>
</evidence>
<dbReference type="EMBL" id="CAACVJ010000010">
    <property type="protein sequence ID" value="VEP11498.1"/>
    <property type="molecule type" value="Genomic_DNA"/>
</dbReference>
<proteinExistence type="inferred from homology"/>
<dbReference type="GO" id="GO:0005509">
    <property type="term" value="F:calcium ion binding"/>
    <property type="evidence" value="ECO:0007669"/>
    <property type="project" value="InterPro"/>
</dbReference>
<dbReference type="PROSITE" id="PS00330">
    <property type="entry name" value="HEMOLYSIN_CALCIUM"/>
    <property type="match status" value="3"/>
</dbReference>
<dbReference type="InterPro" id="IPR001343">
    <property type="entry name" value="Hemolysn_Ca-bd"/>
</dbReference>
<dbReference type="PRINTS" id="PR00313">
    <property type="entry name" value="CABNDNGRPT"/>
</dbReference>
<dbReference type="SMART" id="SM00235">
    <property type="entry name" value="ZnMc"/>
    <property type="match status" value="1"/>
</dbReference>
<dbReference type="Pfam" id="PF00353">
    <property type="entry name" value="HemolysinCabind"/>
    <property type="match status" value="7"/>
</dbReference>
<dbReference type="Gene3D" id="2.150.10.10">
    <property type="entry name" value="Serralysin-like metalloprotease, C-terminal"/>
    <property type="match status" value="4"/>
</dbReference>
<dbReference type="SUPFAM" id="SSF51120">
    <property type="entry name" value="beta-Roll"/>
    <property type="match status" value="4"/>
</dbReference>
<evidence type="ECO:0000256" key="2">
    <source>
        <dbReference type="ARBA" id="ARBA00004613"/>
    </source>
</evidence>
<dbReference type="InterPro" id="IPR011049">
    <property type="entry name" value="Serralysin-like_metalloprot_C"/>
</dbReference>
<evidence type="ECO:0000256" key="4">
    <source>
        <dbReference type="ARBA" id="ARBA00022525"/>
    </source>
</evidence>
<comment type="subcellular location">
    <subcellularLocation>
        <location evidence="2">Secreted</location>
    </subcellularLocation>
</comment>
<sequence length="788" mass="84248">MALTQPIKALLQANQLRWNSDQIDEETRVPTTGGTIGSGVDLSYQFISSRPSGLSTEAFKNFTSFSFTQRNRIRTALNNFSDVANINFTEVNSNPTVTIGYAETYYDWNGDGEIENDERAGGLAQLPRNGGSRVVIDRSKVNFDIGSSGYRTTLHELGHAVGGFNDVTVGLNSSEDFTEAHENRNKGVDGAVLNSNQDSRKYTVMSYNNHPDMNANPSSLLLYDIAALQHLYGANMDTRRFSDRYTWSNNSAFIEAIWDAGGTDTIDASNQTRDTTINLNAGSFSSIGTNGWGGNAKDNLAIAYNVTIEYAYGGTGDDSITGNNAQNYLHGGDGNDTLVGGSGRDSLVGGDGNDRIRSDGDGGLYYGEAGNDLMFSGIGGETMDGGSGIDSIYHIDYDGDYTFNMASGETNFGSESFINFERVYMGDGDDEVTGNASNNRIYGGRGKDTLVGGTGRDSIFGGDDNDEIHSDGDRGFYYGDAGNDRMFAGFGSETMDGGSGADWIYHPTINWNYDFDMESGLTNATGESFTNFEHVVMGSDKNRVTGNASANIIHGNEGDDTLIGGAGRDSLYGGDDNDEIHSDGDGGFYSGGAGNDVMFSGIGGETMNGGSGIDTIDHTTYNDDYTFNMANGETNFGSESFINFENTVMGDGNDKVTGTNRSNIINTGGGNDVLRGYTSYNDIEIDWLTGGVGEDRYIVGDLHGNAYTNAGNSDYALITGFEEGDVITLDLRDSYDNHDYRFGSSPIGNVSGTGIFDETGDLLALVAGVNSSDLTLSPQSYTVSVKYA</sequence>
<protein>
    <submittedName>
        <fullName evidence="7">Calcium-binding protein</fullName>
    </submittedName>
</protein>
<dbReference type="Pfam" id="PF08548">
    <property type="entry name" value="Peptidase_M10_C"/>
    <property type="match status" value="1"/>
</dbReference>
<keyword evidence="5" id="KW-0677">Repeat</keyword>
<evidence type="ECO:0000256" key="1">
    <source>
        <dbReference type="ARBA" id="ARBA00001913"/>
    </source>
</evidence>
<dbReference type="InterPro" id="IPR024079">
    <property type="entry name" value="MetalloPept_cat_dom_sf"/>
</dbReference>
<dbReference type="OrthoDB" id="561150at2"/>
<dbReference type="AlphaFoldDB" id="A0A563VJ78"/>
<dbReference type="GO" id="GO:0008270">
    <property type="term" value="F:zinc ion binding"/>
    <property type="evidence" value="ECO:0007669"/>
    <property type="project" value="InterPro"/>
</dbReference>
<dbReference type="Gene3D" id="3.40.390.10">
    <property type="entry name" value="Collagenase (Catalytic Domain)"/>
    <property type="match status" value="1"/>
</dbReference>
<dbReference type="GO" id="GO:0005615">
    <property type="term" value="C:extracellular space"/>
    <property type="evidence" value="ECO:0007669"/>
    <property type="project" value="InterPro"/>
</dbReference>
<comment type="similarity">
    <text evidence="3">Belongs to the peptidase M10B family.</text>
</comment>